<feature type="compositionally biased region" description="Polar residues" evidence="1">
    <location>
        <begin position="31"/>
        <end position="47"/>
    </location>
</feature>
<dbReference type="Proteomes" id="UP000272117">
    <property type="component" value="Unassembled WGS sequence"/>
</dbReference>
<reference evidence="3 4" key="1">
    <citation type="submission" date="2018-11" db="EMBL/GenBank/DDBJ databases">
        <title>Rufibacter latericius sp. nov., isolated from water in Baiyang Lake.</title>
        <authorList>
            <person name="Yang Y."/>
        </authorList>
    </citation>
    <scope>NUCLEOTIDE SEQUENCE [LARGE SCALE GENOMIC DNA]</scope>
    <source>
        <strain evidence="3 4">R-22-1c-1</strain>
    </source>
</reference>
<keyword evidence="4" id="KW-1185">Reference proteome</keyword>
<name>A0A3M9MVV4_9BACT</name>
<keyword evidence="2" id="KW-0732">Signal</keyword>
<feature type="compositionally biased region" description="Low complexity" evidence="1">
    <location>
        <begin position="21"/>
        <end position="30"/>
    </location>
</feature>
<feature type="chain" id="PRO_5018329516" description="Secreted protein" evidence="2">
    <location>
        <begin position="23"/>
        <end position="111"/>
    </location>
</feature>
<dbReference type="EMBL" id="RJJD01000003">
    <property type="protein sequence ID" value="RNI29033.1"/>
    <property type="molecule type" value="Genomic_DNA"/>
</dbReference>
<accession>A0A3M9MVV4</accession>
<dbReference type="PROSITE" id="PS51257">
    <property type="entry name" value="PROKAR_LIPOPROTEIN"/>
    <property type="match status" value="1"/>
</dbReference>
<evidence type="ECO:0000256" key="1">
    <source>
        <dbReference type="SAM" id="MobiDB-lite"/>
    </source>
</evidence>
<dbReference type="AlphaFoldDB" id="A0A3M9MVV4"/>
<evidence type="ECO:0000313" key="3">
    <source>
        <dbReference type="EMBL" id="RNI29033.1"/>
    </source>
</evidence>
<dbReference type="OrthoDB" id="894412at2"/>
<proteinExistence type="predicted"/>
<evidence type="ECO:0008006" key="5">
    <source>
        <dbReference type="Google" id="ProtNLM"/>
    </source>
</evidence>
<organism evidence="3 4">
    <name type="scientific">Rufibacter latericius</name>
    <dbReference type="NCBI Taxonomy" id="2487040"/>
    <lineage>
        <taxon>Bacteria</taxon>
        <taxon>Pseudomonadati</taxon>
        <taxon>Bacteroidota</taxon>
        <taxon>Cytophagia</taxon>
        <taxon>Cytophagales</taxon>
        <taxon>Hymenobacteraceae</taxon>
        <taxon>Rufibacter</taxon>
    </lineage>
</organism>
<gene>
    <name evidence="3" type="ORF">EFB08_06265</name>
</gene>
<feature type="compositionally biased region" description="Basic residues" evidence="1">
    <location>
        <begin position="102"/>
        <end position="111"/>
    </location>
</feature>
<feature type="region of interest" description="Disordered" evidence="1">
    <location>
        <begin position="21"/>
        <end position="111"/>
    </location>
</feature>
<comment type="caution">
    <text evidence="3">The sequence shown here is derived from an EMBL/GenBank/DDBJ whole genome shotgun (WGS) entry which is preliminary data.</text>
</comment>
<dbReference type="RefSeq" id="WP_123126090.1">
    <property type="nucleotide sequence ID" value="NZ_RJJD01000003.1"/>
</dbReference>
<protein>
    <recommendedName>
        <fullName evidence="5">Secreted protein</fullName>
    </recommendedName>
</protein>
<evidence type="ECO:0000256" key="2">
    <source>
        <dbReference type="SAM" id="SignalP"/>
    </source>
</evidence>
<evidence type="ECO:0000313" key="4">
    <source>
        <dbReference type="Proteomes" id="UP000272117"/>
    </source>
</evidence>
<feature type="signal peptide" evidence="2">
    <location>
        <begin position="1"/>
        <end position="22"/>
    </location>
</feature>
<sequence length="111" mass="11833">MKRQIVQLVVLVLFLISAAACSSSKNTSSSRYPTGTRTSKSQRTSDSFPGIHFPDGRTNSSTRGLPPGQAKKVNGDQSARAYAPGQQKKHGKGHGNGNGHYGGKKKKGKKH</sequence>